<reference evidence="3 4" key="1">
    <citation type="journal article" date="2014" name="Appl. Environ. Microbiol.">
        <title>Genomic features of a bumble bee symbiont reflect its host environment.</title>
        <authorList>
            <person name="Martinson V.G."/>
            <person name="Magoc T."/>
            <person name="Koch H."/>
            <person name="Salzberg S.L."/>
            <person name="Moran N.A."/>
        </authorList>
    </citation>
    <scope>NUCLEOTIDE SEQUENCE [LARGE SCALE GENOMIC DNA]</scope>
    <source>
        <strain evidence="3 4">Bimp</strain>
    </source>
</reference>
<dbReference type="InterPro" id="IPR009045">
    <property type="entry name" value="Zn_M74/Hedgehog-like"/>
</dbReference>
<comment type="caution">
    <text evidence="3">The sequence shown here is derived from an EMBL/GenBank/DDBJ whole genome shotgun (WGS) entry which is preliminary data.</text>
</comment>
<dbReference type="CDD" id="cd14847">
    <property type="entry name" value="DD-carboxypeptidase_like"/>
    <property type="match status" value="1"/>
</dbReference>
<feature type="signal peptide" evidence="1">
    <location>
        <begin position="1"/>
        <end position="23"/>
    </location>
</feature>
<dbReference type="InterPro" id="IPR003709">
    <property type="entry name" value="VanY-like_core_dom"/>
</dbReference>
<dbReference type="GO" id="GO:0008233">
    <property type="term" value="F:peptidase activity"/>
    <property type="evidence" value="ECO:0007669"/>
    <property type="project" value="InterPro"/>
</dbReference>
<dbReference type="EMBL" id="AWGA01000042">
    <property type="protein sequence ID" value="TEA27391.1"/>
    <property type="molecule type" value="Genomic_DNA"/>
</dbReference>
<evidence type="ECO:0000256" key="1">
    <source>
        <dbReference type="SAM" id="SignalP"/>
    </source>
</evidence>
<dbReference type="PANTHER" id="PTHR34385">
    <property type="entry name" value="D-ALANYL-D-ALANINE CARBOXYPEPTIDASE"/>
    <property type="match status" value="1"/>
</dbReference>
<dbReference type="Proteomes" id="UP000506160">
    <property type="component" value="Unassembled WGS sequence"/>
</dbReference>
<gene>
    <name evidence="3" type="ORF">O970_03865</name>
</gene>
<proteinExistence type="predicted"/>
<evidence type="ECO:0000313" key="3">
    <source>
        <dbReference type="EMBL" id="TEA27391.1"/>
    </source>
</evidence>
<dbReference type="InterPro" id="IPR052179">
    <property type="entry name" value="DD-CPase-like"/>
</dbReference>
<dbReference type="AlphaFoldDB" id="A0AB94ID91"/>
<feature type="chain" id="PRO_5044506966" description="D-alanyl-D-alanine carboxypeptidase-like core domain-containing protein" evidence="1">
    <location>
        <begin position="24"/>
        <end position="244"/>
    </location>
</feature>
<dbReference type="Gene3D" id="3.30.1380.10">
    <property type="match status" value="1"/>
</dbReference>
<name>A0AB94ID91_9GAMM</name>
<organism evidence="3 4">
    <name type="scientific">Candidatus Schmidhempelia bombi str. Bimp</name>
    <dbReference type="NCBI Taxonomy" id="1387197"/>
    <lineage>
        <taxon>Bacteria</taxon>
        <taxon>Pseudomonadati</taxon>
        <taxon>Pseudomonadota</taxon>
        <taxon>Gammaproteobacteria</taxon>
        <taxon>Orbales</taxon>
        <taxon>Orbaceae</taxon>
        <taxon>Candidatus Schmidhempelia</taxon>
    </lineage>
</organism>
<sequence>MMMKIFISLLVTILFMTTHSTFAATVPLNELIGQFNEKTHPNYINLDHTILPVNKPNMYLQKPVAEKLIEAYQAFKAEHPTLPFIIISATRNYAYQNGIWQRKWKTLYTKYKNSHKTADAILQYSSMPGTSRHHWGTDVDITSLESSYFLQDQQGKILYDWLIKNMPKYGFCQSFTQGRKVGYQPEEWHWSYQPIAKHYIAQYRYYMDKHPEQIINKLNFAGHNNLNLKKLINDYVFSINHQCY</sequence>
<keyword evidence="1" id="KW-0732">Signal</keyword>
<dbReference type="Pfam" id="PF02557">
    <property type="entry name" value="VanY"/>
    <property type="match status" value="1"/>
</dbReference>
<protein>
    <recommendedName>
        <fullName evidence="2">D-alanyl-D-alanine carboxypeptidase-like core domain-containing protein</fullName>
    </recommendedName>
</protein>
<accession>A0AB94ID91</accession>
<dbReference type="SUPFAM" id="SSF55166">
    <property type="entry name" value="Hedgehog/DD-peptidase"/>
    <property type="match status" value="1"/>
</dbReference>
<evidence type="ECO:0000313" key="4">
    <source>
        <dbReference type="Proteomes" id="UP000506160"/>
    </source>
</evidence>
<evidence type="ECO:0000259" key="2">
    <source>
        <dbReference type="Pfam" id="PF02557"/>
    </source>
</evidence>
<dbReference type="GO" id="GO:0006508">
    <property type="term" value="P:proteolysis"/>
    <property type="evidence" value="ECO:0007669"/>
    <property type="project" value="InterPro"/>
</dbReference>
<dbReference type="PANTHER" id="PTHR34385:SF1">
    <property type="entry name" value="PEPTIDOGLYCAN L-ALANYL-D-GLUTAMATE ENDOPEPTIDASE CWLK"/>
    <property type="match status" value="1"/>
</dbReference>
<feature type="domain" description="D-alanyl-D-alanine carboxypeptidase-like core" evidence="2">
    <location>
        <begin position="58"/>
        <end position="194"/>
    </location>
</feature>
<keyword evidence="4" id="KW-1185">Reference proteome</keyword>